<dbReference type="GO" id="GO:0060294">
    <property type="term" value="P:cilium movement involved in cell motility"/>
    <property type="evidence" value="ECO:0007669"/>
    <property type="project" value="TreeGrafter"/>
</dbReference>
<feature type="region of interest" description="Disordered" evidence="6">
    <location>
        <begin position="467"/>
        <end position="526"/>
    </location>
</feature>
<dbReference type="Gene3D" id="2.130.10.10">
    <property type="entry name" value="YVTN repeat-like/Quinoprotein amine dehydrogenase"/>
    <property type="match status" value="2"/>
</dbReference>
<dbReference type="GO" id="GO:0036159">
    <property type="term" value="P:inner dynein arm assembly"/>
    <property type="evidence" value="ECO:0007669"/>
    <property type="project" value="TreeGrafter"/>
</dbReference>
<dbReference type="SUPFAM" id="SSF50978">
    <property type="entry name" value="WD40 repeat-like"/>
    <property type="match status" value="1"/>
</dbReference>
<dbReference type="InterPro" id="IPR050687">
    <property type="entry name" value="Dynein_IC"/>
</dbReference>
<feature type="compositionally biased region" description="Acidic residues" evidence="6">
    <location>
        <begin position="483"/>
        <end position="502"/>
    </location>
</feature>
<dbReference type="GO" id="GO:0045503">
    <property type="term" value="F:dynein light chain binding"/>
    <property type="evidence" value="ECO:0007669"/>
    <property type="project" value="TreeGrafter"/>
</dbReference>
<dbReference type="PANTHER" id="PTHR12442">
    <property type="entry name" value="DYNEIN INTERMEDIATE CHAIN"/>
    <property type="match status" value="1"/>
</dbReference>
<evidence type="ECO:0008006" key="8">
    <source>
        <dbReference type="Google" id="ProtNLM"/>
    </source>
</evidence>
<feature type="region of interest" description="Disordered" evidence="6">
    <location>
        <begin position="700"/>
        <end position="719"/>
    </location>
</feature>
<evidence type="ECO:0000256" key="3">
    <source>
        <dbReference type="ARBA" id="ARBA00022574"/>
    </source>
</evidence>
<feature type="compositionally biased region" description="Basic and acidic residues" evidence="6">
    <location>
        <begin position="467"/>
        <end position="479"/>
    </location>
</feature>
<dbReference type="GO" id="GO:0045504">
    <property type="term" value="F:dynein heavy chain binding"/>
    <property type="evidence" value="ECO:0007669"/>
    <property type="project" value="TreeGrafter"/>
</dbReference>
<dbReference type="InterPro" id="IPR036322">
    <property type="entry name" value="WD40_repeat_dom_sf"/>
</dbReference>
<sequence length="995" mass="112789">MEKYELKTGTGLKDTLLFKWFDKQEILDEIQNLGFYSDFNDFKKEISDYSEDKLLVIADHEEVYGQNWMLCISKTATEQMFALIEAENNRLEAAKRKLEEEEAERLAEEERVKNAVYEDKPIVARPRMSGTEEETITEIEWLDVRPCRRLMKMQISRKRSDFGAPIKFSDRNAEQSGLFEFRQHKDPNFELKRKQLDAGLQACPSWTATWLGSACYDTEETDMTSQIFDMDPANTGTGGKKKLAVGMFDFCAENLTEEDIQAVREIPRMVQTSSQTDFFRQLNQLTEYEYLEFLGETLSQAAEKALGAFLKDVLPVVEVALQQNETMDVYASEFLSLRSDEVAGLGNKEDNFLRELRTFTDLVYSNGKLLSSVNWHPVFPNVVAVACAEPLKFDQRVEFCGKERNAFILIWNFADLIHPELVLRSPQECTHFRFNPDQPHLIAGGCVTGQVVLWDISKALELLRKRQKGEVKEKSDKNASNEGEGDCEDEVPGDSFEDDEAAPESGTAGNGNTAGDDDGPKLPPVEPLVISTIDESHQRPVSHLEWLPPQLHVNAQGKVPFTTNVEDVREAGRLSHQLITCAGDGHVMFWDSRINNKKKRSPSEAEDESSAMKDVQWGPLFKFTITKNDGTGVIGLSKVSLRGRIDQFYEFHKKKNNSDDDKANKTTPGRSGTMFSCTTEQGEMIYGDWRGARELKLASPESKENADAVANDPTAENKSTDDKVAWVARDHFRDCCGLCRSPFFPFLVLSVSANQFNIWKEDLNRPLFSSPIVTGTAHLTCAEWSPTRPGVIIVGRNDGSVDIWDLMDQSYRPSTTVPIAAYAITSIHFRASGDNKDKHNLKDRTLKRHRRKSQGHINLDDDRAIRAASVAEATIRNPVGDSQQLLALGDAIGNLHILDIPRNLRRRMPKEETILLALYERELDRVKYVAERAVVREKELLQRSMSRAETQQQNQAEDTETDRDKKEYKKLVEAEEKRYQLLAAKLLGPDFKATK</sequence>
<dbReference type="SMART" id="SM00320">
    <property type="entry name" value="WD40"/>
    <property type="match status" value="4"/>
</dbReference>
<gene>
    <name evidence="7" type="ORF">QSP1433_LOCUS8375</name>
</gene>
<proteinExistence type="predicted"/>
<evidence type="ECO:0000256" key="2">
    <source>
        <dbReference type="ARBA" id="ARBA00022490"/>
    </source>
</evidence>
<evidence type="ECO:0000313" key="7">
    <source>
        <dbReference type="EMBL" id="CAD9684277.1"/>
    </source>
</evidence>
<dbReference type="InterPro" id="IPR001680">
    <property type="entry name" value="WD40_rpt"/>
</dbReference>
<name>A0A7S2RYD5_9STRA</name>
<dbReference type="AlphaFoldDB" id="A0A7S2RYD5"/>
<dbReference type="InterPro" id="IPR015943">
    <property type="entry name" value="WD40/YVTN_repeat-like_dom_sf"/>
</dbReference>
<keyword evidence="4" id="KW-0677">Repeat</keyword>
<evidence type="ECO:0000256" key="1">
    <source>
        <dbReference type="ARBA" id="ARBA00004496"/>
    </source>
</evidence>
<feature type="region of interest" description="Disordered" evidence="6">
    <location>
        <begin position="944"/>
        <end position="969"/>
    </location>
</feature>
<reference evidence="7" key="1">
    <citation type="submission" date="2021-01" db="EMBL/GenBank/DDBJ databases">
        <authorList>
            <person name="Corre E."/>
            <person name="Pelletier E."/>
            <person name="Niang G."/>
            <person name="Scheremetjew M."/>
            <person name="Finn R."/>
            <person name="Kale V."/>
            <person name="Holt S."/>
            <person name="Cochrane G."/>
            <person name="Meng A."/>
            <person name="Brown T."/>
            <person name="Cohen L."/>
        </authorList>
    </citation>
    <scope>NUCLEOTIDE SEQUENCE</scope>
    <source>
        <strain evidence="7">NY070348D</strain>
    </source>
</reference>
<dbReference type="EMBL" id="HBHK01013314">
    <property type="protein sequence ID" value="CAD9684277.1"/>
    <property type="molecule type" value="Transcribed_RNA"/>
</dbReference>
<protein>
    <recommendedName>
        <fullName evidence="8">WD repeat-containing protein 63</fullName>
    </recommendedName>
</protein>
<feature type="compositionally biased region" description="Polar residues" evidence="6">
    <location>
        <begin position="944"/>
        <end position="956"/>
    </location>
</feature>
<keyword evidence="3" id="KW-0853">WD repeat</keyword>
<organism evidence="7">
    <name type="scientific">Mucochytrium quahogii</name>
    <dbReference type="NCBI Taxonomy" id="96639"/>
    <lineage>
        <taxon>Eukaryota</taxon>
        <taxon>Sar</taxon>
        <taxon>Stramenopiles</taxon>
        <taxon>Bigyra</taxon>
        <taxon>Labyrinthulomycetes</taxon>
        <taxon>Thraustochytrida</taxon>
        <taxon>Thraustochytriidae</taxon>
        <taxon>Mucochytrium</taxon>
    </lineage>
</organism>
<keyword evidence="2" id="KW-0963">Cytoplasm</keyword>
<keyword evidence="5" id="KW-0175">Coiled coil</keyword>
<accession>A0A7S2RYD5</accession>
<dbReference type="GO" id="GO:0036156">
    <property type="term" value="C:inner dynein arm"/>
    <property type="evidence" value="ECO:0007669"/>
    <property type="project" value="TreeGrafter"/>
</dbReference>
<evidence type="ECO:0000256" key="6">
    <source>
        <dbReference type="SAM" id="MobiDB-lite"/>
    </source>
</evidence>
<comment type="subcellular location">
    <subcellularLocation>
        <location evidence="1">Cytoplasm</location>
    </subcellularLocation>
</comment>
<feature type="coiled-coil region" evidence="5">
    <location>
        <begin position="81"/>
        <end position="120"/>
    </location>
</feature>
<evidence type="ECO:0000256" key="5">
    <source>
        <dbReference type="SAM" id="Coils"/>
    </source>
</evidence>
<dbReference type="PANTHER" id="PTHR12442:SF5">
    <property type="entry name" value="DYNEIN AXONEMAL INTERMEDIATE CHAIN 3"/>
    <property type="match status" value="1"/>
</dbReference>
<evidence type="ECO:0000256" key="4">
    <source>
        <dbReference type="ARBA" id="ARBA00022737"/>
    </source>
</evidence>